<proteinExistence type="predicted"/>
<dbReference type="Proteomes" id="UP000585474">
    <property type="component" value="Unassembled WGS sequence"/>
</dbReference>
<evidence type="ECO:0008006" key="4">
    <source>
        <dbReference type="Google" id="ProtNLM"/>
    </source>
</evidence>
<sequence>MRRHHKKLGSLYGRAAIGPRGQQSNKATPQGERYHQAKQPLAWTFIRFSTPSKAKKMGDLWANLVAKAVVVAAKIILSARVFPLSLGDLRMKCFNKLPTTSIKSFLQIFELFMARFVINTKAPKGVSSLMALCKGKNETLHNYNKWYWEFYNKIEECSKELVMISYKLRPTTIKKLWEDLTLNAPVDL</sequence>
<dbReference type="AlphaFoldDB" id="A0A7J0DFF6"/>
<evidence type="ECO:0000256" key="1">
    <source>
        <dbReference type="SAM" id="Phobius"/>
    </source>
</evidence>
<evidence type="ECO:0000313" key="2">
    <source>
        <dbReference type="EMBL" id="GFS33068.1"/>
    </source>
</evidence>
<dbReference type="EMBL" id="BJWL01000178">
    <property type="protein sequence ID" value="GFS33068.1"/>
    <property type="molecule type" value="Genomic_DNA"/>
</dbReference>
<reference evidence="3" key="1">
    <citation type="submission" date="2019-07" db="EMBL/GenBank/DDBJ databases">
        <title>De Novo Assembly of kiwifruit Actinidia rufa.</title>
        <authorList>
            <person name="Sugita-Konishi S."/>
            <person name="Sato K."/>
            <person name="Mori E."/>
            <person name="Abe Y."/>
            <person name="Kisaki G."/>
            <person name="Hamano K."/>
            <person name="Suezawa K."/>
            <person name="Otani M."/>
            <person name="Fukuda T."/>
            <person name="Manabe T."/>
            <person name="Gomi K."/>
            <person name="Tabuchi M."/>
            <person name="Akimitsu K."/>
            <person name="Kataoka I."/>
        </authorList>
    </citation>
    <scope>NUCLEOTIDE SEQUENCE [LARGE SCALE GENOMIC DNA]</scope>
    <source>
        <strain evidence="3">cv. Fuchu</strain>
    </source>
</reference>
<name>A0A7J0DFF6_9ERIC</name>
<keyword evidence="3" id="KW-1185">Reference proteome</keyword>
<keyword evidence="1" id="KW-0472">Membrane</keyword>
<protein>
    <recommendedName>
        <fullName evidence="4">Retrotransposon gag domain-containing protein</fullName>
    </recommendedName>
</protein>
<organism evidence="2 3">
    <name type="scientific">Actinidia rufa</name>
    <dbReference type="NCBI Taxonomy" id="165716"/>
    <lineage>
        <taxon>Eukaryota</taxon>
        <taxon>Viridiplantae</taxon>
        <taxon>Streptophyta</taxon>
        <taxon>Embryophyta</taxon>
        <taxon>Tracheophyta</taxon>
        <taxon>Spermatophyta</taxon>
        <taxon>Magnoliopsida</taxon>
        <taxon>eudicotyledons</taxon>
        <taxon>Gunneridae</taxon>
        <taxon>Pentapetalae</taxon>
        <taxon>asterids</taxon>
        <taxon>Ericales</taxon>
        <taxon>Actinidiaceae</taxon>
        <taxon>Actinidia</taxon>
    </lineage>
</organism>
<comment type="caution">
    <text evidence="2">The sequence shown here is derived from an EMBL/GenBank/DDBJ whole genome shotgun (WGS) entry which is preliminary data.</text>
</comment>
<keyword evidence="1" id="KW-0812">Transmembrane</keyword>
<keyword evidence="1" id="KW-1133">Transmembrane helix</keyword>
<accession>A0A7J0DFF6</accession>
<evidence type="ECO:0000313" key="3">
    <source>
        <dbReference type="Proteomes" id="UP000585474"/>
    </source>
</evidence>
<feature type="transmembrane region" description="Helical" evidence="1">
    <location>
        <begin position="60"/>
        <end position="82"/>
    </location>
</feature>
<gene>
    <name evidence="2" type="ORF">Acr_00g0026150</name>
</gene>